<dbReference type="Gene3D" id="3.30.200.210">
    <property type="match status" value="1"/>
</dbReference>
<dbReference type="InterPro" id="IPR006963">
    <property type="entry name" value="Mopterin_OxRdtase_4Fe-4S_dom"/>
</dbReference>
<dbReference type="Proteomes" id="UP001499984">
    <property type="component" value="Unassembled WGS sequence"/>
</dbReference>
<protein>
    <recommendedName>
        <fullName evidence="6">4Fe-4S Mo/W bis-MGD-type domain-containing protein</fullName>
    </recommendedName>
</protein>
<proteinExistence type="predicted"/>
<keyword evidence="4" id="KW-0411">Iron-sulfur</keyword>
<evidence type="ECO:0000313" key="8">
    <source>
        <dbReference type="Proteomes" id="UP001499984"/>
    </source>
</evidence>
<dbReference type="PANTHER" id="PTHR43105">
    <property type="entry name" value="RESPIRATORY NITRATE REDUCTASE"/>
    <property type="match status" value="1"/>
</dbReference>
<evidence type="ECO:0000256" key="4">
    <source>
        <dbReference type="ARBA" id="ARBA00023014"/>
    </source>
</evidence>
<organism evidence="7 8">
    <name type="scientific">Streptomyces shaanxiensis</name>
    <dbReference type="NCBI Taxonomy" id="653357"/>
    <lineage>
        <taxon>Bacteria</taxon>
        <taxon>Bacillati</taxon>
        <taxon>Actinomycetota</taxon>
        <taxon>Actinomycetes</taxon>
        <taxon>Kitasatosporales</taxon>
        <taxon>Streptomycetaceae</taxon>
        <taxon>Streptomyces</taxon>
    </lineage>
</organism>
<name>A0ABP7W5P4_9ACTN</name>
<dbReference type="SMART" id="SM00926">
    <property type="entry name" value="Molybdop_Fe4S4"/>
    <property type="match status" value="1"/>
</dbReference>
<reference evidence="8" key="1">
    <citation type="journal article" date="2019" name="Int. J. Syst. Evol. Microbiol.">
        <title>The Global Catalogue of Microorganisms (GCM) 10K type strain sequencing project: providing services to taxonomists for standard genome sequencing and annotation.</title>
        <authorList>
            <consortium name="The Broad Institute Genomics Platform"/>
            <consortium name="The Broad Institute Genome Sequencing Center for Infectious Disease"/>
            <person name="Wu L."/>
            <person name="Ma J."/>
        </authorList>
    </citation>
    <scope>NUCLEOTIDE SEQUENCE [LARGE SCALE GENOMIC DNA]</scope>
    <source>
        <strain evidence="8">JCM 16925</strain>
    </source>
</reference>
<evidence type="ECO:0000256" key="2">
    <source>
        <dbReference type="ARBA" id="ARBA00022723"/>
    </source>
</evidence>
<comment type="caution">
    <text evidence="7">The sequence shown here is derived from an EMBL/GenBank/DDBJ whole genome shotgun (WGS) entry which is preliminary data.</text>
</comment>
<dbReference type="InterPro" id="IPR050123">
    <property type="entry name" value="Prok_molybdopt-oxidoreductase"/>
</dbReference>
<keyword evidence="3" id="KW-0408">Iron</keyword>
<gene>
    <name evidence="7" type="ORF">GCM10022233_73380</name>
</gene>
<feature type="domain" description="4Fe-4S Mo/W bis-MGD-type" evidence="6">
    <location>
        <begin position="42"/>
        <end position="98"/>
    </location>
</feature>
<evidence type="ECO:0000256" key="5">
    <source>
        <dbReference type="SAM" id="MobiDB-lite"/>
    </source>
</evidence>
<dbReference type="EMBL" id="BAAAZY010000024">
    <property type="protein sequence ID" value="GAA4081727.1"/>
    <property type="molecule type" value="Genomic_DNA"/>
</dbReference>
<evidence type="ECO:0000313" key="7">
    <source>
        <dbReference type="EMBL" id="GAA4081727.1"/>
    </source>
</evidence>
<dbReference type="PANTHER" id="PTHR43105:SF10">
    <property type="entry name" value="NADH-QUINONE OXIDOREDUCTASE SUBUNIT G"/>
    <property type="match status" value="1"/>
</dbReference>
<evidence type="ECO:0000256" key="1">
    <source>
        <dbReference type="ARBA" id="ARBA00022485"/>
    </source>
</evidence>
<accession>A0ABP7W5P4</accession>
<sequence>MQSEVDRIARPWGERTPYGPHLGWPVRVDSFLDPGVPADSVARWVQTASLLHSSGDAMDIGVAGGRIVGVRGRPQDRVNRGRLGPKDLFAWQADHSRDRLTTPLIREGGHLVAVGAALAGVLGGGLAVHLQDPAAGAAEHGTRSPNSRCSRPPPRA</sequence>
<keyword evidence="1" id="KW-0004">4Fe-4S</keyword>
<evidence type="ECO:0000259" key="6">
    <source>
        <dbReference type="PROSITE" id="PS51669"/>
    </source>
</evidence>
<keyword evidence="2" id="KW-0479">Metal-binding</keyword>
<keyword evidence="8" id="KW-1185">Reference proteome</keyword>
<dbReference type="SUPFAM" id="SSF53706">
    <property type="entry name" value="Formate dehydrogenase/DMSO reductase, domains 1-3"/>
    <property type="match status" value="1"/>
</dbReference>
<evidence type="ECO:0000256" key="3">
    <source>
        <dbReference type="ARBA" id="ARBA00023004"/>
    </source>
</evidence>
<feature type="region of interest" description="Disordered" evidence="5">
    <location>
        <begin position="134"/>
        <end position="156"/>
    </location>
</feature>
<dbReference type="PROSITE" id="PS51669">
    <property type="entry name" value="4FE4S_MOW_BIS_MGD"/>
    <property type="match status" value="1"/>
</dbReference>